<evidence type="ECO:0000313" key="1">
    <source>
        <dbReference type="EMBL" id="KTC94684.1"/>
    </source>
</evidence>
<gene>
    <name evidence="1" type="ORF">Lery_2851</name>
</gene>
<organism evidence="1 2">
    <name type="scientific">Legionella erythra</name>
    <dbReference type="NCBI Taxonomy" id="448"/>
    <lineage>
        <taxon>Bacteria</taxon>
        <taxon>Pseudomonadati</taxon>
        <taxon>Pseudomonadota</taxon>
        <taxon>Gammaproteobacteria</taxon>
        <taxon>Legionellales</taxon>
        <taxon>Legionellaceae</taxon>
        <taxon>Legionella</taxon>
    </lineage>
</organism>
<sequence>MTQTMAEEAFAVIQTFNHLNASRAPITAFEAIIDIERFEIRLRGSDIYFKGIAGFADHQIGKLIYFDQHFDCELLRHEQEGNQITVHTKGAWHARLWQSPAAYSQQLIADMTHTWILSRQNKDSPLLIISHVCESFAYRQGYSPTDKAEDFHLRLK</sequence>
<dbReference type="EMBL" id="LNYA01000034">
    <property type="protein sequence ID" value="KTC94684.1"/>
    <property type="molecule type" value="Genomic_DNA"/>
</dbReference>
<dbReference type="OrthoDB" id="5640427at2"/>
<evidence type="ECO:0000313" key="2">
    <source>
        <dbReference type="Proteomes" id="UP000054773"/>
    </source>
</evidence>
<comment type="caution">
    <text evidence="1">The sequence shown here is derived from an EMBL/GenBank/DDBJ whole genome shotgun (WGS) entry which is preliminary data.</text>
</comment>
<dbReference type="AlphaFoldDB" id="A0A0W0TGD6"/>
<dbReference type="RefSeq" id="WP_058527918.1">
    <property type="nucleotide sequence ID" value="NZ_CAAAHY010000005.1"/>
</dbReference>
<dbReference type="Proteomes" id="UP000054773">
    <property type="component" value="Unassembled WGS sequence"/>
</dbReference>
<dbReference type="STRING" id="448.Lery_2851"/>
<protein>
    <submittedName>
        <fullName evidence="1">Uncharacterized protein</fullName>
    </submittedName>
</protein>
<accession>A0A0W0TGD6</accession>
<proteinExistence type="predicted"/>
<dbReference type="PATRIC" id="fig|448.7.peg.2994"/>
<name>A0A0W0TGD6_LEGER</name>
<keyword evidence="2" id="KW-1185">Reference proteome</keyword>
<reference evidence="1 2" key="1">
    <citation type="submission" date="2015-11" db="EMBL/GenBank/DDBJ databases">
        <title>Genomic analysis of 38 Legionella species identifies large and diverse effector repertoires.</title>
        <authorList>
            <person name="Burstein D."/>
            <person name="Amaro F."/>
            <person name="Zusman T."/>
            <person name="Lifshitz Z."/>
            <person name="Cohen O."/>
            <person name="Gilbert J.A."/>
            <person name="Pupko T."/>
            <person name="Shuman H.A."/>
            <person name="Segal G."/>
        </authorList>
    </citation>
    <scope>NUCLEOTIDE SEQUENCE [LARGE SCALE GENOMIC DNA]</scope>
    <source>
        <strain evidence="1 2">SE-32A-C8</strain>
    </source>
</reference>